<evidence type="ECO:0000313" key="1">
    <source>
        <dbReference type="EMBL" id="CNI41087.1"/>
    </source>
</evidence>
<dbReference type="Proteomes" id="UP000041882">
    <property type="component" value="Unassembled WGS sequence"/>
</dbReference>
<dbReference type="RefSeq" id="WP_050116540.1">
    <property type="nucleotide sequence ID" value="NZ_CABHXQ010000053.1"/>
</dbReference>
<reference evidence="2" key="1">
    <citation type="submission" date="2015-03" db="EMBL/GenBank/DDBJ databases">
        <authorList>
            <consortium name="Pathogen Informatics"/>
            <person name="Murphy D."/>
        </authorList>
    </citation>
    <scope>NUCLEOTIDE SEQUENCE [LARGE SCALE GENOMIC DNA]</scope>
    <source>
        <strain evidence="2">IP6945</strain>
    </source>
</reference>
<name>A0A0T9R2E6_9GAMM</name>
<gene>
    <name evidence="1" type="ORF">ERS008472_04062</name>
</gene>
<protein>
    <submittedName>
        <fullName evidence="1">Uncharacterized protein</fullName>
    </submittedName>
</protein>
<dbReference type="EMBL" id="CQAW01000039">
    <property type="protein sequence ID" value="CNI41087.1"/>
    <property type="molecule type" value="Genomic_DNA"/>
</dbReference>
<keyword evidence="2" id="KW-1185">Reference proteome</keyword>
<organism evidence="1 2">
    <name type="scientific">Yersinia thracica</name>
    <dbReference type="NCBI Taxonomy" id="2890319"/>
    <lineage>
        <taxon>Bacteria</taxon>
        <taxon>Pseudomonadati</taxon>
        <taxon>Pseudomonadota</taxon>
        <taxon>Gammaproteobacteria</taxon>
        <taxon>Enterobacterales</taxon>
        <taxon>Yersiniaceae</taxon>
        <taxon>Yersinia</taxon>
    </lineage>
</organism>
<evidence type="ECO:0000313" key="2">
    <source>
        <dbReference type="Proteomes" id="UP000041882"/>
    </source>
</evidence>
<dbReference type="AlphaFoldDB" id="A0A0T9R2E6"/>
<proteinExistence type="predicted"/>
<accession>A0A0T9R2E6</accession>
<sequence length="111" mass="12323">MKLIGSRTESLRREQLQQSAIAIKNNAAITDLLNERFPHVKSAYVLACTPEQGEDIYSIIVNGCVVIEFEISRIDLTISDVEEISVEDYSKLIKNKSAKLDLAIALDLANS</sequence>